<dbReference type="EC" id="7.1.1.9" evidence="5"/>
<reference evidence="9" key="1">
    <citation type="submission" date="2017-08" db="EMBL/GenBank/DDBJ databases">
        <title>The genome sequence of Bipolaris cookei reveals mechanisms of pathogenesis underlying target leaf spot of sorghum.</title>
        <authorList>
            <person name="Zaccaron A.Z."/>
            <person name="Bluhm B.H."/>
        </authorList>
    </citation>
    <scope>NUCLEOTIDE SEQUENCE</scope>
    <source>
        <strain evidence="9">LSLP18</strain>
    </source>
</reference>
<comment type="pathway">
    <text evidence="5">Energy metabolism; oxidative phosphorylation.</text>
</comment>
<name>A0A2H4NRT0_9PLEO</name>
<dbReference type="InterPro" id="IPR003611">
    <property type="entry name" value="NUMOD3"/>
</dbReference>
<dbReference type="InterPro" id="IPR000883">
    <property type="entry name" value="Cyt_C_Oxase_1"/>
</dbReference>
<evidence type="ECO:0000259" key="7">
    <source>
        <dbReference type="PROSITE" id="PS50164"/>
    </source>
</evidence>
<evidence type="ECO:0000256" key="4">
    <source>
        <dbReference type="ARBA" id="ARBA00022801"/>
    </source>
</evidence>
<dbReference type="NCBIfam" id="TIGR01453">
    <property type="entry name" value="grpIintron_endo"/>
    <property type="match status" value="1"/>
</dbReference>
<keyword evidence="5" id="KW-0479">Metal-binding</keyword>
<dbReference type="InterPro" id="IPR006350">
    <property type="entry name" value="Intron_endoG1"/>
</dbReference>
<dbReference type="Gene3D" id="1.20.210.10">
    <property type="entry name" value="Cytochrome c oxidase-like, subunit I domain"/>
    <property type="match status" value="1"/>
</dbReference>
<proteinExistence type="inferred from homology"/>
<keyword evidence="5" id="KW-0679">Respiratory chain</keyword>
<keyword evidence="5" id="KW-0999">Mitochondrion inner membrane</keyword>
<dbReference type="SMART" id="SM00497">
    <property type="entry name" value="IENR1"/>
    <property type="match status" value="2"/>
</dbReference>
<dbReference type="EMBL" id="MF784482">
    <property type="protein sequence ID" value="ATV95692.1"/>
    <property type="molecule type" value="Genomic_DNA"/>
</dbReference>
<geneLocation type="mitochondrion" evidence="9"/>
<feature type="transmembrane region" description="Helical" evidence="6">
    <location>
        <begin position="15"/>
        <end position="38"/>
    </location>
</feature>
<dbReference type="PRINTS" id="PR01165">
    <property type="entry name" value="CYCOXIDASEI"/>
</dbReference>
<keyword evidence="6" id="KW-1133">Transmembrane helix</keyword>
<dbReference type="GO" id="GO:0016787">
    <property type="term" value="F:hydrolase activity"/>
    <property type="evidence" value="ECO:0007669"/>
    <property type="project" value="UniProtKB-KW"/>
</dbReference>
<dbReference type="PROSITE" id="PS50164">
    <property type="entry name" value="GIY_YIG"/>
    <property type="match status" value="1"/>
</dbReference>
<evidence type="ECO:0000256" key="6">
    <source>
        <dbReference type="SAM" id="Phobius"/>
    </source>
</evidence>
<evidence type="ECO:0000256" key="3">
    <source>
        <dbReference type="ARBA" id="ARBA00022759"/>
    </source>
</evidence>
<evidence type="ECO:0000313" key="9">
    <source>
        <dbReference type="EMBL" id="ATV95692.1"/>
    </source>
</evidence>
<feature type="transmembrane region" description="Helical" evidence="6">
    <location>
        <begin position="50"/>
        <end position="71"/>
    </location>
</feature>
<dbReference type="Pfam" id="PF00115">
    <property type="entry name" value="COX1"/>
    <property type="match status" value="1"/>
</dbReference>
<keyword evidence="3 9" id="KW-0255">Endonuclease</keyword>
<comment type="function">
    <text evidence="5">Component of the cytochrome c oxidase, the last enzyme in the mitochondrial electron transport chain which drives oxidative phosphorylation. The respiratory chain contains 3 multisubunit complexes succinate dehydrogenase (complex II, CII), ubiquinol-cytochrome c oxidoreductase (cytochrome b-c1 complex, complex III, CIII) and cytochrome c oxidase (complex IV, CIV), that cooperate to transfer electrons derived from NADH and succinate to molecular oxygen, creating an electrochemical gradient over the inner membrane that drives transmembrane transport and the ATP synthase. Cytochrome c oxidase is the component of the respiratory chain that catalyzes the reduction of oxygen to water. Electrons originating from reduced cytochrome c in the intermembrane space (IMS) are transferred via the dinuclear copper A center (CU(A)) of subunit 2 and heme A of subunit 1 to the active site in subunit 1, a binuclear center (BNC) formed by heme A3 and copper B (CU(B)). The BNC reduces molecular oxygen to 2 water molecules using 4 electrons from cytochrome c in the IMS and 4 protons from the mitochondrial matrix.</text>
</comment>
<gene>
    <name evidence="9" type="primary">orf512</name>
</gene>
<dbReference type="GO" id="GO:0020037">
    <property type="term" value="F:heme binding"/>
    <property type="evidence" value="ECO:0007669"/>
    <property type="project" value="InterPro"/>
</dbReference>
<comment type="catalytic activity">
    <reaction evidence="5">
        <text>4 Fe(II)-[cytochrome c] + O2 + 8 H(+)(in) = 4 Fe(III)-[cytochrome c] + 2 H2O + 4 H(+)(out)</text>
        <dbReference type="Rhea" id="RHEA:11436"/>
        <dbReference type="Rhea" id="RHEA-COMP:10350"/>
        <dbReference type="Rhea" id="RHEA-COMP:14399"/>
        <dbReference type="ChEBI" id="CHEBI:15377"/>
        <dbReference type="ChEBI" id="CHEBI:15378"/>
        <dbReference type="ChEBI" id="CHEBI:15379"/>
        <dbReference type="ChEBI" id="CHEBI:29033"/>
        <dbReference type="ChEBI" id="CHEBI:29034"/>
        <dbReference type="EC" id="7.1.1.9"/>
    </reaction>
</comment>
<evidence type="ECO:0000256" key="2">
    <source>
        <dbReference type="ARBA" id="ARBA00022722"/>
    </source>
</evidence>
<evidence type="ECO:0000256" key="5">
    <source>
        <dbReference type="RuleBase" id="RU000369"/>
    </source>
</evidence>
<dbReference type="InterPro" id="IPR010896">
    <property type="entry name" value="NUMOD1"/>
</dbReference>
<comment type="similarity">
    <text evidence="5">Belongs to the heme-copper respiratory oxidase family.</text>
</comment>
<dbReference type="PANTHER" id="PTHR10422">
    <property type="entry name" value="CYTOCHROME C OXIDASE SUBUNIT 1"/>
    <property type="match status" value="1"/>
</dbReference>
<dbReference type="GO" id="GO:0005743">
    <property type="term" value="C:mitochondrial inner membrane"/>
    <property type="evidence" value="ECO:0007669"/>
    <property type="project" value="UniProtKB-SubCell"/>
</dbReference>
<comment type="subcellular location">
    <subcellularLocation>
        <location evidence="5">Mitochondrion inner membrane</location>
        <topology evidence="5">Multi-pass membrane protein</topology>
    </subcellularLocation>
</comment>
<dbReference type="Pfam" id="PF01541">
    <property type="entry name" value="GIY-YIG"/>
    <property type="match status" value="1"/>
</dbReference>
<comment type="similarity">
    <text evidence="1">To endonucleases of group I introns of fungi and phage.</text>
</comment>
<dbReference type="AlphaFoldDB" id="A0A2H4NRT0"/>
<keyword evidence="5 6" id="KW-0472">Membrane</keyword>
<keyword evidence="5" id="KW-0249">Electron transport</keyword>
<dbReference type="SMART" id="SM00496">
    <property type="entry name" value="IENR2"/>
    <property type="match status" value="3"/>
</dbReference>
<keyword evidence="5" id="KW-0349">Heme</keyword>
<keyword evidence="4" id="KW-0378">Hydrolase</keyword>
<dbReference type="CDD" id="cd10445">
    <property type="entry name" value="GIY-YIG_bI1_like"/>
    <property type="match status" value="1"/>
</dbReference>
<dbReference type="SMART" id="SM00465">
    <property type="entry name" value="GIYc"/>
    <property type="match status" value="1"/>
</dbReference>
<sequence length="577" mass="65710">MYLSYGLRNRLLTRAYFTAATLIIAVPTGIKIFSWLATCYGGSLHFIPSLLFALGFVFMFTIGGLSSHLALFASYKILFILVISTTKCWEVLTIGILNISLAPRGLPFGKIPDGAHPAGIVKISYFVQSAGNLVNYSVCIINRIVYPCTPETKRSPHRLMYYALVLWEDIVHTINFLISFFFTNKYTPNHSNLELNSSPLIKYVSTEAEDMRSSSKYFWRSTCSPRDITPRELLPCANDSDNIYNEEGKLKPVKVYDDLKSDRARIFKECAKVSGVYYLINNINGHTYVGSSINLAARMKNYLNHSYLQSKTNSNMPITKALLKYGHSNFSFWILEYVNSDQLAIRETLYITQILPYYNVLKKGYSSLGYKHTEETKTLLSNLAKNRVHSPETKALIVKALTGQNNPFFGKSHTMESIRQIIKNKSYNPVYIYDSYKNLIAIYPSVKTLSKKVGANSTTIVNYIKSKALFRGEWYFTNIPFNIDDTPIIKDWTLTECDLLAKEIRSRIGITKGVFVYDKNKNFIARYKGVTEAGKIHKVSHLTVRRYASVNGLHPSGYYFCFERLEANCEKSIVDTR</sequence>
<dbReference type="SUPFAM" id="SSF82771">
    <property type="entry name" value="GIY-YIG endonuclease"/>
    <property type="match status" value="1"/>
</dbReference>
<dbReference type="InterPro" id="IPR023616">
    <property type="entry name" value="Cyt_c_oxase-like_su1_dom"/>
</dbReference>
<feature type="domain" description="GIY-YIG" evidence="7">
    <location>
        <begin position="272"/>
        <end position="360"/>
    </location>
</feature>
<dbReference type="Pfam" id="PF07453">
    <property type="entry name" value="NUMOD1"/>
    <property type="match status" value="2"/>
</dbReference>
<dbReference type="UniPathway" id="UPA00705"/>
<keyword evidence="5" id="KW-0186">Copper</keyword>
<keyword evidence="5" id="KW-0408">Iron</keyword>
<evidence type="ECO:0000259" key="8">
    <source>
        <dbReference type="PROSITE" id="PS50855"/>
    </source>
</evidence>
<accession>A0A2H4NRT0</accession>
<keyword evidence="2" id="KW-0540">Nuclease</keyword>
<dbReference type="GO" id="GO:0004519">
    <property type="term" value="F:endonuclease activity"/>
    <property type="evidence" value="ECO:0007669"/>
    <property type="project" value="UniProtKB-KW"/>
</dbReference>
<dbReference type="Pfam" id="PF07460">
    <property type="entry name" value="NUMOD3"/>
    <property type="match status" value="2"/>
</dbReference>
<dbReference type="GO" id="GO:0006123">
    <property type="term" value="P:mitochondrial electron transport, cytochrome c to oxygen"/>
    <property type="evidence" value="ECO:0007669"/>
    <property type="project" value="TreeGrafter"/>
</dbReference>
<keyword evidence="5 9" id="KW-0496">Mitochondrion</keyword>
<dbReference type="GeneID" id="35116778"/>
<protein>
    <recommendedName>
        <fullName evidence="5">Cytochrome c oxidase subunit 1</fullName>
        <ecNumber evidence="5">7.1.1.9</ecNumber>
    </recommendedName>
</protein>
<keyword evidence="5" id="KW-0813">Transport</keyword>
<dbReference type="SUPFAM" id="SSF81442">
    <property type="entry name" value="Cytochrome c oxidase subunit I-like"/>
    <property type="match status" value="1"/>
</dbReference>
<dbReference type="InterPro" id="IPR000305">
    <property type="entry name" value="GIY-YIG_endonuc"/>
</dbReference>
<dbReference type="InterPro" id="IPR003647">
    <property type="entry name" value="Intron_nuc_1_rpt"/>
</dbReference>
<dbReference type="Gene3D" id="3.40.1440.10">
    <property type="entry name" value="GIY-YIG endonuclease"/>
    <property type="match status" value="1"/>
</dbReference>
<keyword evidence="5 6" id="KW-0812">Transmembrane</keyword>
<dbReference type="GO" id="GO:0015990">
    <property type="term" value="P:electron transport coupled proton transport"/>
    <property type="evidence" value="ECO:0007669"/>
    <property type="project" value="TreeGrafter"/>
</dbReference>
<dbReference type="PROSITE" id="PS50855">
    <property type="entry name" value="COX1"/>
    <property type="match status" value="1"/>
</dbReference>
<dbReference type="GO" id="GO:0004129">
    <property type="term" value="F:cytochrome-c oxidase activity"/>
    <property type="evidence" value="ECO:0007669"/>
    <property type="project" value="UniProtKB-EC"/>
</dbReference>
<dbReference type="PANTHER" id="PTHR10422:SF18">
    <property type="entry name" value="CYTOCHROME C OXIDASE SUBUNIT 1"/>
    <property type="match status" value="1"/>
</dbReference>
<feature type="transmembrane region" description="Helical" evidence="6">
    <location>
        <begin position="77"/>
        <end position="101"/>
    </location>
</feature>
<dbReference type="InterPro" id="IPR036927">
    <property type="entry name" value="Cyt_c_oxase-like_su1_sf"/>
</dbReference>
<evidence type="ECO:0000256" key="1">
    <source>
        <dbReference type="ARBA" id="ARBA00010045"/>
    </source>
</evidence>
<dbReference type="InterPro" id="IPR035901">
    <property type="entry name" value="GIY-YIG_endonuc_sf"/>
</dbReference>
<organism evidence="9">
    <name type="scientific">Bipolaris cookei</name>
    <dbReference type="NCBI Taxonomy" id="74410"/>
    <lineage>
        <taxon>Eukaryota</taxon>
        <taxon>Fungi</taxon>
        <taxon>Dikarya</taxon>
        <taxon>Ascomycota</taxon>
        <taxon>Pezizomycotina</taxon>
        <taxon>Dothideomycetes</taxon>
        <taxon>Pleosporomycetidae</taxon>
        <taxon>Pleosporales</taxon>
        <taxon>Pleosporineae</taxon>
        <taxon>Pleosporaceae</taxon>
        <taxon>Bipolaris</taxon>
    </lineage>
</organism>
<dbReference type="GO" id="GO:0046872">
    <property type="term" value="F:metal ion binding"/>
    <property type="evidence" value="ECO:0007669"/>
    <property type="project" value="UniProtKB-KW"/>
</dbReference>
<dbReference type="SUPFAM" id="SSF64496">
    <property type="entry name" value="DNA-binding domain of intron-encoded endonucleases"/>
    <property type="match status" value="1"/>
</dbReference>
<dbReference type="RefSeq" id="YP_009445526.1">
    <property type="nucleotide sequence ID" value="NC_036417.1"/>
</dbReference>
<feature type="domain" description="Cytochrome oxidase subunit I profile" evidence="8">
    <location>
        <begin position="1"/>
        <end position="67"/>
    </location>
</feature>
<dbReference type="GO" id="GO:0003677">
    <property type="term" value="F:DNA binding"/>
    <property type="evidence" value="ECO:0007669"/>
    <property type="project" value="InterPro"/>
</dbReference>